<evidence type="ECO:0000313" key="9">
    <source>
        <dbReference type="Proteomes" id="UP000043763"/>
    </source>
</evidence>
<dbReference type="RefSeq" id="WP_048594168.1">
    <property type="nucleotide sequence ID" value="NZ_CVLB01000001.1"/>
</dbReference>
<dbReference type="Pfam" id="PF00892">
    <property type="entry name" value="EamA"/>
    <property type="match status" value="2"/>
</dbReference>
<dbReference type="InterPro" id="IPR050638">
    <property type="entry name" value="AA-Vitamin_Transporters"/>
</dbReference>
<feature type="transmembrane region" description="Helical" evidence="6">
    <location>
        <begin position="278"/>
        <end position="296"/>
    </location>
</feature>
<dbReference type="PANTHER" id="PTHR32322:SF18">
    <property type="entry name" value="S-ADENOSYLMETHIONINE_S-ADENOSYLHOMOCYSTEINE TRANSPORTER"/>
    <property type="match status" value="1"/>
</dbReference>
<dbReference type="GO" id="GO:0005886">
    <property type="term" value="C:plasma membrane"/>
    <property type="evidence" value="ECO:0007669"/>
    <property type="project" value="UniProtKB-SubCell"/>
</dbReference>
<evidence type="ECO:0000256" key="1">
    <source>
        <dbReference type="ARBA" id="ARBA00004651"/>
    </source>
</evidence>
<feature type="transmembrane region" description="Helical" evidence="6">
    <location>
        <begin position="223"/>
        <end position="243"/>
    </location>
</feature>
<dbReference type="InterPro" id="IPR037185">
    <property type="entry name" value="EmrE-like"/>
</dbReference>
<feature type="transmembrane region" description="Helical" evidence="6">
    <location>
        <begin position="12"/>
        <end position="29"/>
    </location>
</feature>
<dbReference type="AlphaFoldDB" id="A0A0G4K5V3"/>
<evidence type="ECO:0000259" key="7">
    <source>
        <dbReference type="Pfam" id="PF00892"/>
    </source>
</evidence>
<feature type="transmembrane region" description="Helical" evidence="6">
    <location>
        <begin position="99"/>
        <end position="119"/>
    </location>
</feature>
<gene>
    <name evidence="8" type="ORF">BRSU_0990</name>
</gene>
<feature type="transmembrane region" description="Helical" evidence="6">
    <location>
        <begin position="255"/>
        <end position="272"/>
    </location>
</feature>
<keyword evidence="9" id="KW-1185">Reference proteome</keyword>
<keyword evidence="4 6" id="KW-1133">Transmembrane helix</keyword>
<keyword evidence="3 6" id="KW-0812">Transmembrane</keyword>
<feature type="domain" description="EamA" evidence="7">
    <location>
        <begin position="11"/>
        <end position="144"/>
    </location>
</feature>
<feature type="transmembrane region" description="Helical" evidence="6">
    <location>
        <begin position="41"/>
        <end position="58"/>
    </location>
</feature>
<evidence type="ECO:0000256" key="2">
    <source>
        <dbReference type="ARBA" id="ARBA00022475"/>
    </source>
</evidence>
<feature type="transmembrane region" description="Helical" evidence="6">
    <location>
        <begin position="189"/>
        <end position="211"/>
    </location>
</feature>
<dbReference type="Proteomes" id="UP000043763">
    <property type="component" value="Unassembled WGS sequence"/>
</dbReference>
<feature type="transmembrane region" description="Helical" evidence="6">
    <location>
        <begin position="155"/>
        <end position="177"/>
    </location>
</feature>
<dbReference type="InterPro" id="IPR000620">
    <property type="entry name" value="EamA_dom"/>
</dbReference>
<protein>
    <submittedName>
        <fullName evidence="8">Membrane protein</fullName>
    </submittedName>
</protein>
<evidence type="ECO:0000256" key="3">
    <source>
        <dbReference type="ARBA" id="ARBA00022692"/>
    </source>
</evidence>
<feature type="transmembrane region" description="Helical" evidence="6">
    <location>
        <begin position="131"/>
        <end position="149"/>
    </location>
</feature>
<dbReference type="OrthoDB" id="9805239at2"/>
<evidence type="ECO:0000313" key="8">
    <source>
        <dbReference type="EMBL" id="CRF32733.1"/>
    </source>
</evidence>
<proteinExistence type="predicted"/>
<feature type="transmembrane region" description="Helical" evidence="6">
    <location>
        <begin position="70"/>
        <end position="93"/>
    </location>
</feature>
<dbReference type="EMBL" id="CVLB01000001">
    <property type="protein sequence ID" value="CRF32733.1"/>
    <property type="molecule type" value="Genomic_DNA"/>
</dbReference>
<evidence type="ECO:0000256" key="6">
    <source>
        <dbReference type="SAM" id="Phobius"/>
    </source>
</evidence>
<sequence length="308" mass="34368">MSENNKLNNNLGYIFAILAVIIWSGNFVAARFLVNLTPIEISFYRWLVTLLVLTPFCIKKLLETIKYIKGIWIQVIILSILSVTLFNTFVYMAAHTSNATNMSLLATLSPIVIALISRVVWKTKLTIYQKIGLLAVIVGVVILITNGSIEVLMKLQFAIGDFYMLIAVIIFSIYTLILRIKPKEMPHHIFFYLMVIIGFIPLMAAMIYLHASNNAHALNIQTGLILLYVGVFPSALGFIFWNIAIAKIGAIKGAIIYDSVPFFSSLEAVILLNEKLLLSQVLGGILILIGIIYSSIGDKITDKIKNRK</sequence>
<feature type="domain" description="EamA" evidence="7">
    <location>
        <begin position="159"/>
        <end position="294"/>
    </location>
</feature>
<evidence type="ECO:0000256" key="4">
    <source>
        <dbReference type="ARBA" id="ARBA00022989"/>
    </source>
</evidence>
<comment type="subcellular location">
    <subcellularLocation>
        <location evidence="1">Cell membrane</location>
        <topology evidence="1">Multi-pass membrane protein</topology>
    </subcellularLocation>
</comment>
<name>A0A0G4K5V3_9SPIR</name>
<organism evidence="8 9">
    <name type="scientific">Brachyspira suanatina</name>
    <dbReference type="NCBI Taxonomy" id="381802"/>
    <lineage>
        <taxon>Bacteria</taxon>
        <taxon>Pseudomonadati</taxon>
        <taxon>Spirochaetota</taxon>
        <taxon>Spirochaetia</taxon>
        <taxon>Brachyspirales</taxon>
        <taxon>Brachyspiraceae</taxon>
        <taxon>Brachyspira</taxon>
    </lineage>
</organism>
<evidence type="ECO:0000256" key="5">
    <source>
        <dbReference type="ARBA" id="ARBA00023136"/>
    </source>
</evidence>
<keyword evidence="2" id="KW-1003">Cell membrane</keyword>
<keyword evidence="5 6" id="KW-0472">Membrane</keyword>
<accession>A0A0G4K5V3</accession>
<dbReference type="PANTHER" id="PTHR32322">
    <property type="entry name" value="INNER MEMBRANE TRANSPORTER"/>
    <property type="match status" value="1"/>
</dbReference>
<dbReference type="SUPFAM" id="SSF103481">
    <property type="entry name" value="Multidrug resistance efflux transporter EmrE"/>
    <property type="match status" value="2"/>
</dbReference>
<reference evidence="9" key="1">
    <citation type="submission" date="2015-04" db="EMBL/GenBank/DDBJ databases">
        <authorList>
            <person name="Mushtaq Mamoona"/>
        </authorList>
    </citation>
    <scope>NUCLEOTIDE SEQUENCE [LARGE SCALE GENOMIC DNA]</scope>
    <source>
        <strain evidence="9">AN4859/03</strain>
    </source>
</reference>